<evidence type="ECO:0000313" key="2">
    <source>
        <dbReference type="EMBL" id="VFR32910.1"/>
    </source>
</evidence>
<reference evidence="2" key="1">
    <citation type="submission" date="2019-03" db="EMBL/GenBank/DDBJ databases">
        <authorList>
            <person name="Danneels B."/>
        </authorList>
    </citation>
    <scope>NUCLEOTIDE SEQUENCE</scope>
</reference>
<name>A0A484Q8G7_9ZZZZ</name>
<evidence type="ECO:0000256" key="1">
    <source>
        <dbReference type="SAM" id="MobiDB-lite"/>
    </source>
</evidence>
<proteinExistence type="predicted"/>
<gene>
    <name evidence="2" type="ORF">AMP9_2795</name>
</gene>
<dbReference type="AlphaFoldDB" id="A0A484Q8G7"/>
<feature type="compositionally biased region" description="Basic and acidic residues" evidence="1">
    <location>
        <begin position="104"/>
        <end position="113"/>
    </location>
</feature>
<dbReference type="EMBL" id="CAADHY010000032">
    <property type="protein sequence ID" value="VFR32910.1"/>
    <property type="molecule type" value="Genomic_DNA"/>
</dbReference>
<sequence length="130" mass="14653">MMCSRSVWVGRPGDARLMTFPTHKACQRKNADHREHETKHLGDRRALFHKGFKESCGLRWPPICDHAKTAKVTYGRVIPVDVTGGRYVTWGSGIRVFPDPEGGAGHRWEGAQRHEKRGPWGPRDGVVQEG</sequence>
<organism evidence="2">
    <name type="scientific">plant metagenome</name>
    <dbReference type="NCBI Taxonomy" id="1297885"/>
    <lineage>
        <taxon>unclassified sequences</taxon>
        <taxon>metagenomes</taxon>
        <taxon>organismal metagenomes</taxon>
    </lineage>
</organism>
<protein>
    <submittedName>
        <fullName evidence="2">Uncharacterized protein</fullName>
    </submittedName>
</protein>
<feature type="region of interest" description="Disordered" evidence="1">
    <location>
        <begin position="99"/>
        <end position="130"/>
    </location>
</feature>
<accession>A0A484Q8G7</accession>